<dbReference type="Proteomes" id="UP000515908">
    <property type="component" value="Chromosome 10"/>
</dbReference>
<evidence type="ECO:0000313" key="2">
    <source>
        <dbReference type="Proteomes" id="UP000515908"/>
    </source>
</evidence>
<sequence>MPSWVQFLREIQRIEFRWFLEPAAGGTLKLQVYDHRPDGGLAAEVKGAGSLCQPIADMFNCCASLSSNNVSECEARFADLGREHVMRFKALKRIGEVEEEPPIVTCMTRSGSKTVDLEISLVDKRTNANTVLFESISLLAVNNAFLSSLPPFLKRNDIGVRNYDFLVKDQVEAFRFGWVTLRRESYLTPIEVGELDLLLPS</sequence>
<gene>
    <name evidence="1" type="ORF">ADEAN_000572100</name>
</gene>
<proteinExistence type="predicted"/>
<name>S9VHH8_9TRYP</name>
<protein>
    <submittedName>
        <fullName evidence="1">Uncharacterized protein</fullName>
    </submittedName>
</protein>
<dbReference type="OrthoDB" id="275836at2759"/>
<reference evidence="1 2" key="1">
    <citation type="submission" date="2020-08" db="EMBL/GenBank/DDBJ databases">
        <authorList>
            <person name="Newling K."/>
            <person name="Davey J."/>
            <person name="Forrester S."/>
        </authorList>
    </citation>
    <scope>NUCLEOTIDE SEQUENCE [LARGE SCALE GENOMIC DNA]</scope>
    <source>
        <strain evidence="2">Crithidia deanei Carvalho (ATCC PRA-265)</strain>
    </source>
</reference>
<evidence type="ECO:0000313" key="1">
    <source>
        <dbReference type="EMBL" id="CAD2218234.1"/>
    </source>
</evidence>
<dbReference type="AlphaFoldDB" id="S9VHH8"/>
<dbReference type="VEuPathDB" id="TriTrypDB:ADEAN_000572100"/>
<accession>S9VHH8</accession>
<dbReference type="EMBL" id="LR877154">
    <property type="protein sequence ID" value="CAD2218234.1"/>
    <property type="molecule type" value="Genomic_DNA"/>
</dbReference>
<keyword evidence="2" id="KW-1185">Reference proteome</keyword>
<organism evidence="1 2">
    <name type="scientific">Angomonas deanei</name>
    <dbReference type="NCBI Taxonomy" id="59799"/>
    <lineage>
        <taxon>Eukaryota</taxon>
        <taxon>Discoba</taxon>
        <taxon>Euglenozoa</taxon>
        <taxon>Kinetoplastea</taxon>
        <taxon>Metakinetoplastina</taxon>
        <taxon>Trypanosomatida</taxon>
        <taxon>Trypanosomatidae</taxon>
        <taxon>Strigomonadinae</taxon>
        <taxon>Angomonas</taxon>
    </lineage>
</organism>